<sequence length="313" mass="34977">MMPDDARRHPIDVYVYERLIRRASDRISSVKPNASEGCLCHPIIGHSAWPAATVTIVEDDVIETITPKKLQQPPPLFIHNKGRWSEIQKPAVIPDFQTLTALLPTLKVAYHTYSLKENHEYRVVLRGVPKELPLEEAKEDHLIQNLPIQSVHRITNRACEPLDLVLVTANTTSIDNATKRTFFNITSVCSLTGIKVEQPHKKRIPGQCFDCQLYGHPSKNYYQRARCVKCLGDHGTTACTHNKDTDGPSACVFCKSAGRTANNLGYPRPPKRKSIYKLINNKKVPPPVLTALRRAPARGLGQFISHENNGGSA</sequence>
<evidence type="ECO:0000259" key="1">
    <source>
        <dbReference type="Pfam" id="PF07530"/>
    </source>
</evidence>
<dbReference type="InterPro" id="IPR006579">
    <property type="entry name" value="Pre_C2HC_dom"/>
</dbReference>
<dbReference type="EMBL" id="BGZK01001510">
    <property type="protein sequence ID" value="GBP81418.1"/>
    <property type="molecule type" value="Genomic_DNA"/>
</dbReference>
<dbReference type="Proteomes" id="UP000299102">
    <property type="component" value="Unassembled WGS sequence"/>
</dbReference>
<evidence type="ECO:0000313" key="2">
    <source>
        <dbReference type="EMBL" id="GBP81418.1"/>
    </source>
</evidence>
<accession>A0A4C1YZB2</accession>
<reference evidence="2 3" key="1">
    <citation type="journal article" date="2019" name="Commun. Biol.">
        <title>The bagworm genome reveals a unique fibroin gene that provides high tensile strength.</title>
        <authorList>
            <person name="Kono N."/>
            <person name="Nakamura H."/>
            <person name="Ohtoshi R."/>
            <person name="Tomita M."/>
            <person name="Numata K."/>
            <person name="Arakawa K."/>
        </authorList>
    </citation>
    <scope>NUCLEOTIDE SEQUENCE [LARGE SCALE GENOMIC DNA]</scope>
</reference>
<protein>
    <recommendedName>
        <fullName evidence="1">Pre-C2HC domain-containing protein</fullName>
    </recommendedName>
</protein>
<name>A0A4C1YZB2_EUMVA</name>
<comment type="caution">
    <text evidence="2">The sequence shown here is derived from an EMBL/GenBank/DDBJ whole genome shotgun (WGS) entry which is preliminary data.</text>
</comment>
<dbReference type="Pfam" id="PF07530">
    <property type="entry name" value="PRE_C2HC"/>
    <property type="match status" value="1"/>
</dbReference>
<dbReference type="OrthoDB" id="8123886at2759"/>
<gene>
    <name evidence="2" type="ORF">EVAR_59420_1</name>
</gene>
<dbReference type="AlphaFoldDB" id="A0A4C1YZB2"/>
<evidence type="ECO:0000313" key="3">
    <source>
        <dbReference type="Proteomes" id="UP000299102"/>
    </source>
</evidence>
<feature type="domain" description="Pre-C2HC" evidence="1">
    <location>
        <begin position="142"/>
        <end position="203"/>
    </location>
</feature>
<organism evidence="2 3">
    <name type="scientific">Eumeta variegata</name>
    <name type="common">Bagworm moth</name>
    <name type="synonym">Eumeta japonica</name>
    <dbReference type="NCBI Taxonomy" id="151549"/>
    <lineage>
        <taxon>Eukaryota</taxon>
        <taxon>Metazoa</taxon>
        <taxon>Ecdysozoa</taxon>
        <taxon>Arthropoda</taxon>
        <taxon>Hexapoda</taxon>
        <taxon>Insecta</taxon>
        <taxon>Pterygota</taxon>
        <taxon>Neoptera</taxon>
        <taxon>Endopterygota</taxon>
        <taxon>Lepidoptera</taxon>
        <taxon>Glossata</taxon>
        <taxon>Ditrysia</taxon>
        <taxon>Tineoidea</taxon>
        <taxon>Psychidae</taxon>
        <taxon>Oiketicinae</taxon>
        <taxon>Eumeta</taxon>
    </lineage>
</organism>
<keyword evidence="3" id="KW-1185">Reference proteome</keyword>
<proteinExistence type="predicted"/>